<dbReference type="SUPFAM" id="SSF90123">
    <property type="entry name" value="ABC transporter transmembrane region"/>
    <property type="match status" value="1"/>
</dbReference>
<evidence type="ECO:0000256" key="3">
    <source>
        <dbReference type="ARBA" id="ARBA00022448"/>
    </source>
</evidence>
<evidence type="ECO:0000256" key="1">
    <source>
        <dbReference type="ARBA" id="ARBA00004651"/>
    </source>
</evidence>
<evidence type="ECO:0000256" key="10">
    <source>
        <dbReference type="ARBA" id="ARBA00022967"/>
    </source>
</evidence>
<dbReference type="Pfam" id="PF00005">
    <property type="entry name" value="ABC_tran"/>
    <property type="match status" value="1"/>
</dbReference>
<dbReference type="InterPro" id="IPR003439">
    <property type="entry name" value="ABC_transporter-like_ATP-bd"/>
</dbReference>
<evidence type="ECO:0000313" key="16">
    <source>
        <dbReference type="EMBL" id="MTD92905.1"/>
    </source>
</evidence>
<dbReference type="InterPro" id="IPR036640">
    <property type="entry name" value="ABC1_TM_sf"/>
</dbReference>
<comment type="caution">
    <text evidence="16">The sequence shown here is derived from an EMBL/GenBank/DDBJ whole genome shotgun (WGS) entry which is preliminary data.</text>
</comment>
<dbReference type="NCBIfam" id="NF010178">
    <property type="entry name" value="PRK13657.1"/>
    <property type="match status" value="1"/>
</dbReference>
<dbReference type="Pfam" id="PF00664">
    <property type="entry name" value="ABC_membrane"/>
    <property type="match status" value="1"/>
</dbReference>
<feature type="transmembrane region" description="Helical" evidence="13">
    <location>
        <begin position="158"/>
        <end position="176"/>
    </location>
</feature>
<protein>
    <submittedName>
        <fullName evidence="16">Glucan ABC transporter ATP-binding protein/ permease</fullName>
    </submittedName>
</protein>
<evidence type="ECO:0000256" key="12">
    <source>
        <dbReference type="ARBA" id="ARBA00023136"/>
    </source>
</evidence>
<evidence type="ECO:0000259" key="15">
    <source>
        <dbReference type="PROSITE" id="PS50929"/>
    </source>
</evidence>
<dbReference type="InterPro" id="IPR011527">
    <property type="entry name" value="ABC1_TM_dom"/>
</dbReference>
<accession>A0A6I3KBV4</accession>
<evidence type="ECO:0000256" key="11">
    <source>
        <dbReference type="ARBA" id="ARBA00022989"/>
    </source>
</evidence>
<proteinExistence type="inferred from homology"/>
<keyword evidence="5" id="KW-0997">Cell inner membrane</keyword>
<reference evidence="16 17" key="1">
    <citation type="submission" date="2019-11" db="EMBL/GenBank/DDBJ databases">
        <title>Identification of a novel strain.</title>
        <authorList>
            <person name="Xu Q."/>
            <person name="Wang G."/>
        </authorList>
    </citation>
    <scope>NUCLEOTIDE SEQUENCE [LARGE SCALE GENOMIC DNA]</scope>
    <source>
        <strain evidence="17">xq</strain>
    </source>
</reference>
<dbReference type="EMBL" id="WMBQ01000001">
    <property type="protein sequence ID" value="MTD92905.1"/>
    <property type="molecule type" value="Genomic_DNA"/>
</dbReference>
<dbReference type="GO" id="GO:0016887">
    <property type="term" value="F:ATP hydrolysis activity"/>
    <property type="evidence" value="ECO:0007669"/>
    <property type="project" value="InterPro"/>
</dbReference>
<comment type="similarity">
    <text evidence="2">Belongs to the ABC transporter superfamily.</text>
</comment>
<keyword evidence="11 13" id="KW-1133">Transmembrane helix</keyword>
<sequence length="580" mass="61721">MDLFRLYARALGMLAAERGLAVILALASVAIGVVQLAEPILFGRVVDTLSGGGAAFPYIALWALLGLFGIMAGAAVAVFADRLAHRRHLAAMAEAFERAMTLPAGYHAERGSAAVVRTILQGTDGLFWLWLGALREQLTAVVGIVLLVPTAIRMDARMAAILGLLALAYVVMNAIVMRRTRAGQANVERYNSNVYGRVGDVISNVTVVQSFTRLKAEADAMRTVMSDLLAAQYPVLTWWGVLTILQRSAATVTMVAVLATGALLAGRGELSVGEIVAFVGFAGLLISKLDQVTGFVVAIHRRSPALQGYFALLDAADGSDEKPEAHALPPLTGDVRYEKVTFRFPGTEQGVVDLSFHARPGQTIALVGPTGSGKTTTLSLLQRLRVPDAGRIFVDGHDIADVTLASLRRQIAVVFQDAGLFNRSLGDNIAVGRPGATLAEVEEAARLAEAHDFIARKPGGYDFLVGERGAALSGGERQRIAIARAILKDAPILVLDEATSALDATTEARIKRALDRLREGRTTFIIAHRLSTVADADEILVFDAGRIVERGRFETLARGKGLFARMVAEGGFTVPAAPAT</sequence>
<evidence type="ECO:0000259" key="14">
    <source>
        <dbReference type="PROSITE" id="PS50893"/>
    </source>
</evidence>
<dbReference type="InterPro" id="IPR039421">
    <property type="entry name" value="Type_1_exporter"/>
</dbReference>
<evidence type="ECO:0000313" key="17">
    <source>
        <dbReference type="Proteomes" id="UP000440694"/>
    </source>
</evidence>
<dbReference type="RefSeq" id="WP_154737495.1">
    <property type="nucleotide sequence ID" value="NZ_WMBQ01000001.1"/>
</dbReference>
<dbReference type="AlphaFoldDB" id="A0A6I3KBV4"/>
<dbReference type="PROSITE" id="PS50893">
    <property type="entry name" value="ABC_TRANSPORTER_2"/>
    <property type="match status" value="1"/>
</dbReference>
<dbReference type="CDD" id="cd18562">
    <property type="entry name" value="ABC_6TM_NdvA_beta-glucan_exporter_like"/>
    <property type="match status" value="1"/>
</dbReference>
<keyword evidence="9 16" id="KW-0067">ATP-binding</keyword>
<dbReference type="PANTHER" id="PTHR24221">
    <property type="entry name" value="ATP-BINDING CASSETTE SUB-FAMILY B"/>
    <property type="match status" value="1"/>
</dbReference>
<keyword evidence="10" id="KW-1278">Translocase</keyword>
<evidence type="ECO:0000256" key="7">
    <source>
        <dbReference type="ARBA" id="ARBA00022692"/>
    </source>
</evidence>
<gene>
    <name evidence="16" type="ORF">GIW81_00995</name>
</gene>
<dbReference type="GO" id="GO:0005886">
    <property type="term" value="C:plasma membrane"/>
    <property type="evidence" value="ECO:0007669"/>
    <property type="project" value="UniProtKB-SubCell"/>
</dbReference>
<dbReference type="Gene3D" id="1.20.1560.10">
    <property type="entry name" value="ABC transporter type 1, transmembrane domain"/>
    <property type="match status" value="1"/>
</dbReference>
<dbReference type="GO" id="GO:0005524">
    <property type="term" value="F:ATP binding"/>
    <property type="evidence" value="ECO:0007669"/>
    <property type="project" value="UniProtKB-KW"/>
</dbReference>
<dbReference type="InterPro" id="IPR017871">
    <property type="entry name" value="ABC_transporter-like_CS"/>
</dbReference>
<dbReference type="PANTHER" id="PTHR24221:SF654">
    <property type="entry name" value="ATP-BINDING CASSETTE SUB-FAMILY B MEMBER 6"/>
    <property type="match status" value="1"/>
</dbReference>
<dbReference type="Gene3D" id="3.40.50.300">
    <property type="entry name" value="P-loop containing nucleotide triphosphate hydrolases"/>
    <property type="match status" value="1"/>
</dbReference>
<keyword evidence="12 13" id="KW-0472">Membrane</keyword>
<organism evidence="16 17">
    <name type="scientific">Hyphomicrobium album</name>
    <dbReference type="NCBI Taxonomy" id="2665159"/>
    <lineage>
        <taxon>Bacteria</taxon>
        <taxon>Pseudomonadati</taxon>
        <taxon>Pseudomonadota</taxon>
        <taxon>Alphaproteobacteria</taxon>
        <taxon>Hyphomicrobiales</taxon>
        <taxon>Hyphomicrobiaceae</taxon>
        <taxon>Hyphomicrobium</taxon>
    </lineage>
</organism>
<dbReference type="SUPFAM" id="SSF52540">
    <property type="entry name" value="P-loop containing nucleoside triphosphate hydrolases"/>
    <property type="match status" value="1"/>
</dbReference>
<evidence type="ECO:0000256" key="6">
    <source>
        <dbReference type="ARBA" id="ARBA00022597"/>
    </source>
</evidence>
<dbReference type="PROSITE" id="PS00211">
    <property type="entry name" value="ABC_TRANSPORTER_1"/>
    <property type="match status" value="1"/>
</dbReference>
<keyword evidence="8" id="KW-0547">Nucleotide-binding</keyword>
<keyword evidence="4" id="KW-1003">Cell membrane</keyword>
<dbReference type="SMART" id="SM00382">
    <property type="entry name" value="AAA"/>
    <property type="match status" value="1"/>
</dbReference>
<name>A0A6I3KBV4_9HYPH</name>
<keyword evidence="17" id="KW-1185">Reference proteome</keyword>
<keyword evidence="6" id="KW-0762">Sugar transport</keyword>
<keyword evidence="3" id="KW-0813">Transport</keyword>
<evidence type="ECO:0000256" key="2">
    <source>
        <dbReference type="ARBA" id="ARBA00005417"/>
    </source>
</evidence>
<dbReference type="PROSITE" id="PS50929">
    <property type="entry name" value="ABC_TM1F"/>
    <property type="match status" value="1"/>
</dbReference>
<feature type="transmembrane region" description="Helical" evidence="13">
    <location>
        <begin position="127"/>
        <end position="152"/>
    </location>
</feature>
<dbReference type="InterPro" id="IPR027417">
    <property type="entry name" value="P-loop_NTPase"/>
</dbReference>
<dbReference type="NCBIfam" id="TIGR01192">
    <property type="entry name" value="chvA"/>
    <property type="match status" value="1"/>
</dbReference>
<evidence type="ECO:0000256" key="8">
    <source>
        <dbReference type="ARBA" id="ARBA00022741"/>
    </source>
</evidence>
<feature type="domain" description="ABC transporter" evidence="14">
    <location>
        <begin position="335"/>
        <end position="569"/>
    </location>
</feature>
<dbReference type="Proteomes" id="UP000440694">
    <property type="component" value="Unassembled WGS sequence"/>
</dbReference>
<evidence type="ECO:0000256" key="5">
    <source>
        <dbReference type="ARBA" id="ARBA00022519"/>
    </source>
</evidence>
<comment type="subcellular location">
    <subcellularLocation>
        <location evidence="1">Cell membrane</location>
        <topology evidence="1">Multi-pass membrane protein</topology>
    </subcellularLocation>
</comment>
<evidence type="ECO:0000256" key="4">
    <source>
        <dbReference type="ARBA" id="ARBA00022475"/>
    </source>
</evidence>
<dbReference type="InterPro" id="IPR005896">
    <property type="entry name" value="NdvA"/>
</dbReference>
<dbReference type="FunFam" id="3.40.50.300:FF:000221">
    <property type="entry name" value="Multidrug ABC transporter ATP-binding protein"/>
    <property type="match status" value="1"/>
</dbReference>
<evidence type="ECO:0000256" key="13">
    <source>
        <dbReference type="SAM" id="Phobius"/>
    </source>
</evidence>
<dbReference type="GO" id="GO:0015441">
    <property type="term" value="F:ABC-type beta-glucan transporter activity"/>
    <property type="evidence" value="ECO:0007669"/>
    <property type="project" value="InterPro"/>
</dbReference>
<evidence type="ECO:0000256" key="9">
    <source>
        <dbReference type="ARBA" id="ARBA00022840"/>
    </source>
</evidence>
<feature type="domain" description="ABC transmembrane type-1" evidence="15">
    <location>
        <begin position="22"/>
        <end position="301"/>
    </location>
</feature>
<feature type="transmembrane region" description="Helical" evidence="13">
    <location>
        <begin position="60"/>
        <end position="80"/>
    </location>
</feature>
<dbReference type="InterPro" id="IPR003593">
    <property type="entry name" value="AAA+_ATPase"/>
</dbReference>
<keyword evidence="7 13" id="KW-0812">Transmembrane</keyword>
<dbReference type="GO" id="GO:0034040">
    <property type="term" value="F:ATPase-coupled lipid transmembrane transporter activity"/>
    <property type="evidence" value="ECO:0007669"/>
    <property type="project" value="TreeGrafter"/>
</dbReference>